<evidence type="ECO:0000259" key="2">
    <source>
        <dbReference type="PROSITE" id="PS50820"/>
    </source>
</evidence>
<organism evidence="3">
    <name type="scientific">Phallusia mammillata</name>
    <dbReference type="NCBI Taxonomy" id="59560"/>
    <lineage>
        <taxon>Eukaryota</taxon>
        <taxon>Metazoa</taxon>
        <taxon>Chordata</taxon>
        <taxon>Tunicata</taxon>
        <taxon>Ascidiacea</taxon>
        <taxon>Phlebobranchia</taxon>
        <taxon>Ascidiidae</taxon>
        <taxon>Phallusia</taxon>
    </lineage>
</organism>
<gene>
    <name evidence="3" type="primary">LOC100175297-003</name>
</gene>
<dbReference type="SUPFAM" id="SSF69848">
    <property type="entry name" value="LCCL domain"/>
    <property type="match status" value="6"/>
</dbReference>
<feature type="domain" description="LCCL" evidence="2">
    <location>
        <begin position="46"/>
        <end position="141"/>
    </location>
</feature>
<dbReference type="Pfam" id="PF03815">
    <property type="entry name" value="LCCL"/>
    <property type="match status" value="6"/>
</dbReference>
<keyword evidence="1" id="KW-0732">Signal</keyword>
<proteinExistence type="evidence at transcript level"/>
<dbReference type="EMBL" id="LR786363">
    <property type="protein sequence ID" value="CAB3260417.1"/>
    <property type="molecule type" value="mRNA"/>
</dbReference>
<feature type="domain" description="LCCL" evidence="2">
    <location>
        <begin position="575"/>
        <end position="659"/>
    </location>
</feature>
<dbReference type="InterPro" id="IPR051957">
    <property type="entry name" value="CRISP-LCCL_domain"/>
</dbReference>
<feature type="signal peptide" evidence="1">
    <location>
        <begin position="1"/>
        <end position="21"/>
    </location>
</feature>
<dbReference type="PANTHER" id="PTHR31331:SF1">
    <property type="entry name" value="CYSTEINE RICH SECRETORY PROTEIN LCCL DOMAIN CONTAINING 2"/>
    <property type="match status" value="1"/>
</dbReference>
<dbReference type="PROSITE" id="PS50820">
    <property type="entry name" value="LCCL"/>
    <property type="match status" value="6"/>
</dbReference>
<dbReference type="InterPro" id="IPR036609">
    <property type="entry name" value="LCCL_sf"/>
</dbReference>
<dbReference type="InterPro" id="IPR004043">
    <property type="entry name" value="LCCL"/>
</dbReference>
<name>A0A6F9DH41_9ASCI</name>
<sequence length="776" mass="82281">MAVLYLSVSIFCLLVLQTASASKLDDLKLLTSVDEFNPYVVSEIVTTTAVSCFVAAKDIEGSVLTLTCPAGCQAVSGSLLWGTGRYTIESHVCAAAILDGRIEAVKGGTVTIRKIGGLSSYVGSSLNDVTSQSHSQTNESFVFQDAADAQEKLYSVSCLAEADFTSEATYQAICPSGCDALSEQLWGTDVYAGNSYICAAAIHSGQITASQGGRVVIKKKPGLKSLNGTSQNGIASQSLDQYATAFTVHACPQQLSSVLEVGCSFRANQIMEEFFTVYCPPGCGEANSEVVGADPYSVDSHVCASAVHNGYLDGSLGGVVTVRKQAKLLSFTGSRKNGVTSKSRSVPSRSFVLGGSIRKKPSLLKVSCETTVDHILENTFAVQCPRGCLFHPTDGVVTGTTTYTTTSRLCIAAIHAGVITDENGGPVTVRKLGSRSSWLASLQNGIQSLTSISEQSDFTFGGYLDDVKTALTVSCDFSASNVISTEFSVVCPHGCATEQPVELFETALEGLFTATTSICSTDPNLAGKTIGIRRTSEGIKFVGTFDQYMDSDDGMVRWSSQGHFTTQLPLFREGNAIAVGCDVKVSEVNSAVFTAICPPGCNGSMVWGTGTYADNSFLCSAAVHDERIEQSQGGSVTVRKVAGLDSYVGSESSDVISMTRNSNWISSFIFQNILSHKASVFTITCEVTGNNIDSEYFSVVCPAGCQTSQDMIWGSTEYSEFSHICTAAIHSGKISNQGGPVNVKKSEPKRFYIGNFSNGIYSMSYKGSGEMSLEFE</sequence>
<reference evidence="3" key="1">
    <citation type="submission" date="2020-04" db="EMBL/GenBank/DDBJ databases">
        <authorList>
            <person name="Neveu A P."/>
        </authorList>
    </citation>
    <scope>NUCLEOTIDE SEQUENCE</scope>
    <source>
        <tissue evidence="3">Whole embryo</tissue>
    </source>
</reference>
<feature type="domain" description="LCCL" evidence="2">
    <location>
        <begin position="679"/>
        <end position="764"/>
    </location>
</feature>
<evidence type="ECO:0000313" key="3">
    <source>
        <dbReference type="EMBL" id="CAB3260417.1"/>
    </source>
</evidence>
<dbReference type="AlphaFoldDB" id="A0A6F9DH41"/>
<feature type="domain" description="LCCL" evidence="2">
    <location>
        <begin position="152"/>
        <end position="246"/>
    </location>
</feature>
<feature type="domain" description="LCCL" evidence="2">
    <location>
        <begin position="257"/>
        <end position="351"/>
    </location>
</feature>
<dbReference type="PANTHER" id="PTHR31331">
    <property type="entry name" value="LCCL DOMAIN PROTEIN (AFU_ORTHOLOGUE AFUA_5G08630)"/>
    <property type="match status" value="1"/>
</dbReference>
<protein>
    <submittedName>
        <fullName evidence="3">Uncharacterized protein LOC100175297</fullName>
    </submittedName>
</protein>
<feature type="chain" id="PRO_5026008477" evidence="1">
    <location>
        <begin position="22"/>
        <end position="776"/>
    </location>
</feature>
<dbReference type="Gene3D" id="2.170.130.20">
    <property type="entry name" value="LCCL-like domain"/>
    <property type="match status" value="6"/>
</dbReference>
<accession>A0A6F9DH41</accession>
<feature type="domain" description="LCCL" evidence="2">
    <location>
        <begin position="362"/>
        <end position="458"/>
    </location>
</feature>
<dbReference type="SMART" id="SM00603">
    <property type="entry name" value="LCCL"/>
    <property type="match status" value="6"/>
</dbReference>
<evidence type="ECO:0000256" key="1">
    <source>
        <dbReference type="SAM" id="SignalP"/>
    </source>
</evidence>